<dbReference type="EMBL" id="CM043790">
    <property type="protein sequence ID" value="KAI4825345.1"/>
    <property type="molecule type" value="Genomic_DNA"/>
</dbReference>
<comment type="caution">
    <text evidence="1">The sequence shown here is derived from an EMBL/GenBank/DDBJ whole genome shotgun (WGS) entry which is preliminary data.</text>
</comment>
<evidence type="ECO:0000313" key="1">
    <source>
        <dbReference type="EMBL" id="KAI4825345.1"/>
    </source>
</evidence>
<feature type="non-terminal residue" evidence="1">
    <location>
        <position position="1"/>
    </location>
</feature>
<dbReference type="Proteomes" id="UP001057452">
    <property type="component" value="Chromosome 6"/>
</dbReference>
<protein>
    <submittedName>
        <fullName evidence="1">Uncharacterized protein</fullName>
    </submittedName>
</protein>
<sequence>TKSAICVVKRGRYFSEKETCEPCDSSCRHCTGLRPDQCLTCHRGFALHAVERRCTRCCQAGVNDTDCCVCDGRSGLCVEAPQPKSGDDQVTDLNVSSAALKHTSAGVPIALLLLALGLALAVFALVKAHAKKKLCWGQSYERLNGSANMPHGIPEPDSGDEDADAPHHVDESTCLNQM</sequence>
<gene>
    <name evidence="1" type="ORF">KUCAC02_021030</name>
</gene>
<proteinExistence type="predicted"/>
<reference evidence="1" key="1">
    <citation type="submission" date="2022-05" db="EMBL/GenBank/DDBJ databases">
        <title>Chromosome-level genome of Chaenocephalus aceratus.</title>
        <authorList>
            <person name="Park H."/>
        </authorList>
    </citation>
    <scope>NUCLEOTIDE SEQUENCE</scope>
    <source>
        <strain evidence="1">KU_202001</strain>
    </source>
</reference>
<keyword evidence="2" id="KW-1185">Reference proteome</keyword>
<evidence type="ECO:0000313" key="2">
    <source>
        <dbReference type="Proteomes" id="UP001057452"/>
    </source>
</evidence>
<accession>A0ACB9XEC3</accession>
<name>A0ACB9XEC3_CHAAC</name>
<organism evidence="1 2">
    <name type="scientific">Chaenocephalus aceratus</name>
    <name type="common">Blackfin icefish</name>
    <name type="synonym">Chaenichthys aceratus</name>
    <dbReference type="NCBI Taxonomy" id="36190"/>
    <lineage>
        <taxon>Eukaryota</taxon>
        <taxon>Metazoa</taxon>
        <taxon>Chordata</taxon>
        <taxon>Craniata</taxon>
        <taxon>Vertebrata</taxon>
        <taxon>Euteleostomi</taxon>
        <taxon>Actinopterygii</taxon>
        <taxon>Neopterygii</taxon>
        <taxon>Teleostei</taxon>
        <taxon>Neoteleostei</taxon>
        <taxon>Acanthomorphata</taxon>
        <taxon>Eupercaria</taxon>
        <taxon>Perciformes</taxon>
        <taxon>Notothenioidei</taxon>
        <taxon>Channichthyidae</taxon>
        <taxon>Chaenocephalus</taxon>
    </lineage>
</organism>